<dbReference type="EMBL" id="UINC01054849">
    <property type="protein sequence ID" value="SVB73049.1"/>
    <property type="molecule type" value="Genomic_DNA"/>
</dbReference>
<organism evidence="1">
    <name type="scientific">marine metagenome</name>
    <dbReference type="NCBI Taxonomy" id="408172"/>
    <lineage>
        <taxon>unclassified sequences</taxon>
        <taxon>metagenomes</taxon>
        <taxon>ecological metagenomes</taxon>
    </lineage>
</organism>
<accession>A0A382GDP9</accession>
<proteinExistence type="predicted"/>
<reference evidence="1" key="1">
    <citation type="submission" date="2018-05" db="EMBL/GenBank/DDBJ databases">
        <authorList>
            <person name="Lanie J.A."/>
            <person name="Ng W.-L."/>
            <person name="Kazmierczak K.M."/>
            <person name="Andrzejewski T.M."/>
            <person name="Davidsen T.M."/>
            <person name="Wayne K.J."/>
            <person name="Tettelin H."/>
            <person name="Glass J.I."/>
            <person name="Rusch D."/>
            <person name="Podicherti R."/>
            <person name="Tsui H.-C.T."/>
            <person name="Winkler M.E."/>
        </authorList>
    </citation>
    <scope>NUCLEOTIDE SEQUENCE</scope>
</reference>
<sequence>MASVRLAYAAHQLAKTEMISAGNEAEIAAIPIEVANDLQQNPLNVLA</sequence>
<evidence type="ECO:0000313" key="1">
    <source>
        <dbReference type="EMBL" id="SVB73049.1"/>
    </source>
</evidence>
<dbReference type="AlphaFoldDB" id="A0A382GDP9"/>
<name>A0A382GDP9_9ZZZZ</name>
<protein>
    <submittedName>
        <fullName evidence="1">Uncharacterized protein</fullName>
    </submittedName>
</protein>
<gene>
    <name evidence="1" type="ORF">METZ01_LOCUS225903</name>
</gene>